<organism evidence="2 3">
    <name type="scientific">Demequina lutea</name>
    <dbReference type="NCBI Taxonomy" id="431489"/>
    <lineage>
        <taxon>Bacteria</taxon>
        <taxon>Bacillati</taxon>
        <taxon>Actinomycetota</taxon>
        <taxon>Actinomycetes</taxon>
        <taxon>Micrococcales</taxon>
        <taxon>Demequinaceae</taxon>
        <taxon>Demequina</taxon>
    </lineage>
</organism>
<keyword evidence="3" id="KW-1185">Reference proteome</keyword>
<accession>A0A7Y9Z8I2</accession>
<evidence type="ECO:0000313" key="2">
    <source>
        <dbReference type="EMBL" id="NYI40792.1"/>
    </source>
</evidence>
<keyword evidence="1" id="KW-1133">Transmembrane helix</keyword>
<dbReference type="EMBL" id="JACBZO010000001">
    <property type="protein sequence ID" value="NYI40792.1"/>
    <property type="molecule type" value="Genomic_DNA"/>
</dbReference>
<dbReference type="PANTHER" id="PTHR35337">
    <property type="entry name" value="SLR1478 PROTEIN"/>
    <property type="match status" value="1"/>
</dbReference>
<feature type="transmembrane region" description="Helical" evidence="1">
    <location>
        <begin position="196"/>
        <end position="216"/>
    </location>
</feature>
<proteinExistence type="predicted"/>
<sequence length="331" mass="35864">MDLDAFSAVREPRWQRLKKLGSTRRLTGAEADEFTRLYQHTATDLAVVRSSAPDPATVSRLSVLLAGSRASLAGAREPVWREFARFLAWRFPAALYRLRWWTVATMVAFFAVAIAVGFHTAGHPEVLAQLGSEADRQQYAQTAFASYYSENPSLSFFGKVWTNNAWVAAMTIAGSFTGVVPLYVQYQNAVGIGDAAAIMHEFGYLGIFFQLIAPHGLLELTAVWVAGAAAFKLFWTILAPGPRPRLRAMAEEGRAMFGVALGLVLVLLVSGAIEGFVTGSALPWPVKISIGVTALAGFWVYVLVVGRRAWRAGFTGDVDEGSREAIAATSG</sequence>
<dbReference type="InterPro" id="IPR002798">
    <property type="entry name" value="SpoIIM-like"/>
</dbReference>
<feature type="transmembrane region" description="Helical" evidence="1">
    <location>
        <begin position="253"/>
        <end position="273"/>
    </location>
</feature>
<name>A0A7Y9Z8I2_9MICO</name>
<dbReference type="RefSeq" id="WP_062074453.1">
    <property type="nucleotide sequence ID" value="NZ_BBRC01000003.1"/>
</dbReference>
<gene>
    <name evidence="2" type="ORF">BKA03_000911</name>
</gene>
<evidence type="ECO:0000256" key="1">
    <source>
        <dbReference type="SAM" id="Phobius"/>
    </source>
</evidence>
<dbReference type="PANTHER" id="PTHR35337:SF1">
    <property type="entry name" value="SLR1478 PROTEIN"/>
    <property type="match status" value="1"/>
</dbReference>
<keyword evidence="1" id="KW-0812">Transmembrane</keyword>
<keyword evidence="1" id="KW-0472">Membrane</keyword>
<feature type="transmembrane region" description="Helical" evidence="1">
    <location>
        <begin position="222"/>
        <end position="241"/>
    </location>
</feature>
<dbReference type="AlphaFoldDB" id="A0A7Y9Z8I2"/>
<dbReference type="Pfam" id="PF01944">
    <property type="entry name" value="SpoIIM"/>
    <property type="match status" value="1"/>
</dbReference>
<dbReference type="Proteomes" id="UP000547973">
    <property type="component" value="Unassembled WGS sequence"/>
</dbReference>
<feature type="transmembrane region" description="Helical" evidence="1">
    <location>
        <begin position="285"/>
        <end position="304"/>
    </location>
</feature>
<dbReference type="OrthoDB" id="5243448at2"/>
<evidence type="ECO:0000313" key="3">
    <source>
        <dbReference type="Proteomes" id="UP000547973"/>
    </source>
</evidence>
<feature type="transmembrane region" description="Helical" evidence="1">
    <location>
        <begin position="100"/>
        <end position="121"/>
    </location>
</feature>
<protein>
    <submittedName>
        <fullName evidence="2">Putative membrane protein SpoIIM required for sporulation</fullName>
    </submittedName>
</protein>
<reference evidence="2 3" key="1">
    <citation type="submission" date="2020-07" db="EMBL/GenBank/DDBJ databases">
        <title>Sequencing the genomes of 1000 actinobacteria strains.</title>
        <authorList>
            <person name="Klenk H.-P."/>
        </authorList>
    </citation>
    <scope>NUCLEOTIDE SEQUENCE [LARGE SCALE GENOMIC DNA]</scope>
    <source>
        <strain evidence="2 3">DSM 19970</strain>
    </source>
</reference>
<comment type="caution">
    <text evidence="2">The sequence shown here is derived from an EMBL/GenBank/DDBJ whole genome shotgun (WGS) entry which is preliminary data.</text>
</comment>
<feature type="transmembrane region" description="Helical" evidence="1">
    <location>
        <begin position="165"/>
        <end position="184"/>
    </location>
</feature>